<gene>
    <name evidence="6" type="ORF">SI8410_14018483</name>
</gene>
<dbReference type="PANTHER" id="PTHR32370">
    <property type="entry name" value="OS12G0117600 PROTEIN"/>
    <property type="match status" value="1"/>
</dbReference>
<organism evidence="6 7">
    <name type="scientific">Spirodela intermedia</name>
    <name type="common">Intermediate duckweed</name>
    <dbReference type="NCBI Taxonomy" id="51605"/>
    <lineage>
        <taxon>Eukaryota</taxon>
        <taxon>Viridiplantae</taxon>
        <taxon>Streptophyta</taxon>
        <taxon>Embryophyta</taxon>
        <taxon>Tracheophyta</taxon>
        <taxon>Spermatophyta</taxon>
        <taxon>Magnoliopsida</taxon>
        <taxon>Liliopsida</taxon>
        <taxon>Araceae</taxon>
        <taxon>Lemnoideae</taxon>
        <taxon>Spirodela</taxon>
    </lineage>
</organism>
<evidence type="ECO:0000313" key="7">
    <source>
        <dbReference type="Proteomes" id="UP000663760"/>
    </source>
</evidence>
<dbReference type="InterPro" id="IPR043454">
    <property type="entry name" value="NPH3/RPT2-like"/>
</dbReference>
<dbReference type="EMBL" id="LR746277">
    <property type="protein sequence ID" value="CAA7407805.1"/>
    <property type="molecule type" value="Genomic_DNA"/>
</dbReference>
<dbReference type="InterPro" id="IPR011333">
    <property type="entry name" value="SKP1/BTB/POZ_sf"/>
</dbReference>
<name>A0A7I8LET5_SPIIN</name>
<protein>
    <recommendedName>
        <fullName evidence="5">NPH3 domain-containing protein</fullName>
    </recommendedName>
</protein>
<proteinExistence type="inferred from homology"/>
<dbReference type="Proteomes" id="UP000663760">
    <property type="component" value="Chromosome 14"/>
</dbReference>
<reference evidence="6" key="1">
    <citation type="submission" date="2020-02" db="EMBL/GenBank/DDBJ databases">
        <authorList>
            <person name="Scholz U."/>
            <person name="Mascher M."/>
            <person name="Fiebig A."/>
        </authorList>
    </citation>
    <scope>NUCLEOTIDE SEQUENCE</scope>
</reference>
<keyword evidence="2" id="KW-0833">Ubl conjugation pathway</keyword>
<accession>A0A7I8LET5</accession>
<dbReference type="SUPFAM" id="SSF54695">
    <property type="entry name" value="POZ domain"/>
    <property type="match status" value="1"/>
</dbReference>
<dbReference type="OrthoDB" id="1699162at2759"/>
<evidence type="ECO:0000256" key="2">
    <source>
        <dbReference type="ARBA" id="ARBA00022786"/>
    </source>
</evidence>
<sequence length="498" mass="54269">MKYMKLGSKPDTFYTEDGTRSLLSDVPSDLLVQVNDTRYRLHKFPLLLKCGLLQSLCADSAEAALADPPGGEEGFELCVKFAYGIAINLSAHNLVAAVCSARFLKMTEAVARGNLVMKLEAFFDSCVLRGWKDCIVTLNTARKFAVWSESLGIVHRCIESLVHKILTHPSKVSWSYTYTRPGFSGRESRTVPRDWWTEDISELDFEHFRTIISAIRSTKEIPPSLVGEALHVYACKHLLLPDPAATSSSEESPSLAGRRRLLESLVGMIPADHGSVSGRFLLRLLRAAALLGASSSTTAELVSRSGRQLHEAAPPDLLFPSPSDPKSYNLDLVELLLENFLRQLRYSDGGSAATASVKKVVKTIDAYLRIVAASAGTPAAKFTALADALPEISRPEHDDLYWAVDTFLKEHAELSKEEKKKLCRLIDCRNLSADARSHAVTNDRLPLRTIVQVLFAEQEKAAGGGGGGGAGSSHGSPRSATAEDGYSQGGGQWQRKKA</sequence>
<evidence type="ECO:0000256" key="4">
    <source>
        <dbReference type="SAM" id="MobiDB-lite"/>
    </source>
</evidence>
<feature type="domain" description="NPH3" evidence="5">
    <location>
        <begin position="194"/>
        <end position="460"/>
    </location>
</feature>
<dbReference type="GO" id="GO:0016567">
    <property type="term" value="P:protein ubiquitination"/>
    <property type="evidence" value="ECO:0007669"/>
    <property type="project" value="UniProtKB-UniPathway"/>
</dbReference>
<comment type="similarity">
    <text evidence="3">Belongs to the NPH3 family.</text>
</comment>
<evidence type="ECO:0000313" key="6">
    <source>
        <dbReference type="EMBL" id="CAA7407805.1"/>
    </source>
</evidence>
<keyword evidence="7" id="KW-1185">Reference proteome</keyword>
<feature type="region of interest" description="Disordered" evidence="4">
    <location>
        <begin position="461"/>
        <end position="498"/>
    </location>
</feature>
<evidence type="ECO:0000256" key="3">
    <source>
        <dbReference type="PROSITE-ProRule" id="PRU00982"/>
    </source>
</evidence>
<dbReference type="PROSITE" id="PS51649">
    <property type="entry name" value="NPH3"/>
    <property type="match status" value="1"/>
</dbReference>
<feature type="compositionally biased region" description="Gly residues" evidence="4">
    <location>
        <begin position="462"/>
        <end position="472"/>
    </location>
</feature>
<comment type="pathway">
    <text evidence="1">Protein modification; protein ubiquitination.</text>
</comment>
<dbReference type="AlphaFoldDB" id="A0A7I8LET5"/>
<evidence type="ECO:0000259" key="5">
    <source>
        <dbReference type="PROSITE" id="PS51649"/>
    </source>
</evidence>
<dbReference type="InterPro" id="IPR027356">
    <property type="entry name" value="NPH3_dom"/>
</dbReference>
<dbReference type="Pfam" id="PF03000">
    <property type="entry name" value="NPH3"/>
    <property type="match status" value="1"/>
</dbReference>
<evidence type="ECO:0000256" key="1">
    <source>
        <dbReference type="ARBA" id="ARBA00004906"/>
    </source>
</evidence>
<dbReference type="UniPathway" id="UPA00143"/>